<evidence type="ECO:0000313" key="2">
    <source>
        <dbReference type="Proteomes" id="UP000499080"/>
    </source>
</evidence>
<dbReference type="AlphaFoldDB" id="A0A4Y2QIR9"/>
<gene>
    <name evidence="1" type="ORF">AVEN_9946_1</name>
</gene>
<protein>
    <submittedName>
        <fullName evidence="1">Uncharacterized protein</fullName>
    </submittedName>
</protein>
<organism evidence="1 2">
    <name type="scientific">Araneus ventricosus</name>
    <name type="common">Orbweaver spider</name>
    <name type="synonym">Epeira ventricosa</name>
    <dbReference type="NCBI Taxonomy" id="182803"/>
    <lineage>
        <taxon>Eukaryota</taxon>
        <taxon>Metazoa</taxon>
        <taxon>Ecdysozoa</taxon>
        <taxon>Arthropoda</taxon>
        <taxon>Chelicerata</taxon>
        <taxon>Arachnida</taxon>
        <taxon>Araneae</taxon>
        <taxon>Araneomorphae</taxon>
        <taxon>Entelegynae</taxon>
        <taxon>Araneoidea</taxon>
        <taxon>Araneidae</taxon>
        <taxon>Araneus</taxon>
    </lineage>
</organism>
<reference evidence="1 2" key="1">
    <citation type="journal article" date="2019" name="Sci. Rep.">
        <title>Orb-weaving spider Araneus ventricosus genome elucidates the spidroin gene catalogue.</title>
        <authorList>
            <person name="Kono N."/>
            <person name="Nakamura H."/>
            <person name="Ohtoshi R."/>
            <person name="Moran D.A.P."/>
            <person name="Shinohara A."/>
            <person name="Yoshida Y."/>
            <person name="Fujiwara M."/>
            <person name="Mori M."/>
            <person name="Tomita M."/>
            <person name="Arakawa K."/>
        </authorList>
    </citation>
    <scope>NUCLEOTIDE SEQUENCE [LARGE SCALE GENOMIC DNA]</scope>
</reference>
<accession>A0A4Y2QIR9</accession>
<comment type="caution">
    <text evidence="1">The sequence shown here is derived from an EMBL/GenBank/DDBJ whole genome shotgun (WGS) entry which is preliminary data.</text>
</comment>
<dbReference type="EMBL" id="BGPR01013984">
    <property type="protein sequence ID" value="GBN63180.1"/>
    <property type="molecule type" value="Genomic_DNA"/>
</dbReference>
<proteinExistence type="predicted"/>
<name>A0A4Y2QIR9_ARAVE</name>
<evidence type="ECO:0000313" key="1">
    <source>
        <dbReference type="EMBL" id="GBN63180.1"/>
    </source>
</evidence>
<dbReference type="Proteomes" id="UP000499080">
    <property type="component" value="Unassembled WGS sequence"/>
</dbReference>
<keyword evidence="2" id="KW-1185">Reference proteome</keyword>
<sequence>MFLIDRSHTHVGKALHSPYWSRSMSPKYIGNKGMNRNVNPDLHVCISKGENDIEMFDWRGWAHGDIGLETLAHGDLFVSASCDGILLQLQRSSAGSGRAILPVAPFLAIST</sequence>